<dbReference type="GO" id="GO:0003341">
    <property type="term" value="P:cilium movement"/>
    <property type="evidence" value="ECO:0007669"/>
    <property type="project" value="TreeGrafter"/>
</dbReference>
<keyword evidence="11" id="KW-0966">Cell projection</keyword>
<dbReference type="GO" id="GO:0036158">
    <property type="term" value="P:outer dynein arm assembly"/>
    <property type="evidence" value="ECO:0007669"/>
    <property type="project" value="TreeGrafter"/>
</dbReference>
<reference evidence="13" key="1">
    <citation type="submission" date="2021-02" db="EMBL/GenBank/DDBJ databases">
        <authorList>
            <person name="Nowell W R."/>
        </authorList>
    </citation>
    <scope>NUCLEOTIDE SEQUENCE</scope>
</reference>
<dbReference type="Gene3D" id="2.130.10.10">
    <property type="entry name" value="YVTN repeat-like/Quinoprotein amine dehydrogenase"/>
    <property type="match status" value="2"/>
</dbReference>
<feature type="compositionally biased region" description="Low complexity" evidence="12">
    <location>
        <begin position="764"/>
        <end position="782"/>
    </location>
</feature>
<dbReference type="SUPFAM" id="SSF50978">
    <property type="entry name" value="WD40 repeat-like"/>
    <property type="match status" value="1"/>
</dbReference>
<dbReference type="PANTHER" id="PTHR12442:SF7">
    <property type="entry name" value="DYNEIN AXONEMAL INTERMEDIATE CHAIN 2"/>
    <property type="match status" value="1"/>
</dbReference>
<evidence type="ECO:0000256" key="4">
    <source>
        <dbReference type="ARBA" id="ARBA00022574"/>
    </source>
</evidence>
<dbReference type="Pfam" id="PF00400">
    <property type="entry name" value="WD40"/>
    <property type="match status" value="1"/>
</dbReference>
<evidence type="ECO:0000256" key="8">
    <source>
        <dbReference type="ARBA" id="ARBA00023069"/>
    </source>
</evidence>
<comment type="similarity">
    <text evidence="2">Belongs to the dynein intermediate chain family.</text>
</comment>
<evidence type="ECO:0000256" key="12">
    <source>
        <dbReference type="SAM" id="MobiDB-lite"/>
    </source>
</evidence>
<feature type="region of interest" description="Disordered" evidence="12">
    <location>
        <begin position="42"/>
        <end position="64"/>
    </location>
</feature>
<dbReference type="AlphaFoldDB" id="A0A813T015"/>
<evidence type="ECO:0000256" key="10">
    <source>
        <dbReference type="ARBA" id="ARBA00023212"/>
    </source>
</evidence>
<protein>
    <submittedName>
        <fullName evidence="13">Uncharacterized protein</fullName>
    </submittedName>
</protein>
<feature type="compositionally biased region" description="Basic and acidic residues" evidence="12">
    <location>
        <begin position="48"/>
        <end position="58"/>
    </location>
</feature>
<feature type="region of interest" description="Disordered" evidence="12">
    <location>
        <begin position="703"/>
        <end position="736"/>
    </location>
</feature>
<keyword evidence="3" id="KW-0963">Cytoplasm</keyword>
<evidence type="ECO:0000256" key="7">
    <source>
        <dbReference type="ARBA" id="ARBA00023017"/>
    </source>
</evidence>
<evidence type="ECO:0000256" key="1">
    <source>
        <dbReference type="ARBA" id="ARBA00004430"/>
    </source>
</evidence>
<feature type="compositionally biased region" description="Basic and acidic residues" evidence="12">
    <location>
        <begin position="703"/>
        <end position="712"/>
    </location>
</feature>
<dbReference type="Proteomes" id="UP000681722">
    <property type="component" value="Unassembled WGS sequence"/>
</dbReference>
<keyword evidence="5" id="KW-0493">Microtubule</keyword>
<feature type="region of interest" description="Disordered" evidence="12">
    <location>
        <begin position="753"/>
        <end position="782"/>
    </location>
</feature>
<dbReference type="InterPro" id="IPR036322">
    <property type="entry name" value="WD40_repeat_dom_sf"/>
</dbReference>
<organism evidence="13 15">
    <name type="scientific">Didymodactylos carnosus</name>
    <dbReference type="NCBI Taxonomy" id="1234261"/>
    <lineage>
        <taxon>Eukaryota</taxon>
        <taxon>Metazoa</taxon>
        <taxon>Spiralia</taxon>
        <taxon>Gnathifera</taxon>
        <taxon>Rotifera</taxon>
        <taxon>Eurotatoria</taxon>
        <taxon>Bdelloidea</taxon>
        <taxon>Philodinida</taxon>
        <taxon>Philodinidae</taxon>
        <taxon>Didymodactylos</taxon>
    </lineage>
</organism>
<dbReference type="SMART" id="SM00320">
    <property type="entry name" value="WD40"/>
    <property type="match status" value="5"/>
</dbReference>
<name>A0A813T015_9BILA</name>
<evidence type="ECO:0000313" key="15">
    <source>
        <dbReference type="Proteomes" id="UP000663829"/>
    </source>
</evidence>
<dbReference type="GO" id="GO:0045503">
    <property type="term" value="F:dynein light chain binding"/>
    <property type="evidence" value="ECO:0007669"/>
    <property type="project" value="TreeGrafter"/>
</dbReference>
<keyword evidence="8" id="KW-0969">Cilium</keyword>
<evidence type="ECO:0000256" key="6">
    <source>
        <dbReference type="ARBA" id="ARBA00022737"/>
    </source>
</evidence>
<dbReference type="InterPro" id="IPR050687">
    <property type="entry name" value="Dynein_IC"/>
</dbReference>
<evidence type="ECO:0000256" key="5">
    <source>
        <dbReference type="ARBA" id="ARBA00022701"/>
    </source>
</evidence>
<dbReference type="OrthoDB" id="366230at2759"/>
<sequence length="782" mass="89651">MEIEDVLRIYQRSVSEDLRYKWLVSDDDSSAYDKVKNINIEQEVADERDDKDNNDKQKNYNNSQEDNSLKVLRVNYIKRVKKRVISRLNDIKSRNNSFQDLLQDVASISTSASAVYRDKVIAILQKKCLAAFHHLIVQENKENQHYYCSHGITTLCIYECDQATNGNEDETMDIQYVYTKKRSEFGRQVHFTDRPVEIIADIQPNPELLKDYVARDPVEIGIQNVREFSEHWVNTNRFETENKGVNHVEGGWPKDVNPLEPDQTSRFRKKTEKEDGYSRAILTLGQVYLFCNLNRKILSVYFSFQSIEHTIKQNNAIDIYENYFQNLEPDVVEEAPYAKTINIYRDPHSVKRTANHISWFTDGARKIAVSYCNLEFQPLTGDSYIDSYIWDIENPTKPDLFLKPISPLVCVEFNPKDTHQLVGGCYNGQVCIFDTRKGSTAVEQSLIENSHRDPAYKTIWLQSKSGTEFFSGSTDGKILWWDTKKLTEPVETLVLDIEKKGRLESALGAMSLEYEPTIPTKFMVGTEQGRIISCNRKGKNDAEKIGNVFPGHWGPVYALQRHPNFTKNFLSVGDWTARIWSEEIRDDCIMWTKPSMYALTDAQWSPTRSAVFFTTKMDGTVDVWDILFKQNEPTLSIQVVDEPLHCLRAQEPQGRLIACGSQNGTVTLLEVSDNLCIQGRNEKALVTGMFDRETRRAKILEARGRARRDARGKSAAGGEKAEKHEGGESELKEADPIEKAEKDFWKIIEEEKRKRDRKTVIGDETSAAQAAEEAANAQTIQT</sequence>
<evidence type="ECO:0000256" key="3">
    <source>
        <dbReference type="ARBA" id="ARBA00022490"/>
    </source>
</evidence>
<gene>
    <name evidence="13" type="ORF">GPM918_LOCUS3830</name>
    <name evidence="14" type="ORF">SRO942_LOCUS3830</name>
</gene>
<dbReference type="GO" id="GO:0045504">
    <property type="term" value="F:dynein heavy chain binding"/>
    <property type="evidence" value="ECO:0007669"/>
    <property type="project" value="TreeGrafter"/>
</dbReference>
<evidence type="ECO:0000256" key="9">
    <source>
        <dbReference type="ARBA" id="ARBA00023175"/>
    </source>
</evidence>
<dbReference type="GO" id="GO:0036157">
    <property type="term" value="C:outer dynein arm"/>
    <property type="evidence" value="ECO:0007669"/>
    <property type="project" value="TreeGrafter"/>
</dbReference>
<dbReference type="InterPro" id="IPR015943">
    <property type="entry name" value="WD40/YVTN_repeat-like_dom_sf"/>
</dbReference>
<keyword evidence="4" id="KW-0853">WD repeat</keyword>
<evidence type="ECO:0000313" key="14">
    <source>
        <dbReference type="EMBL" id="CAF3592549.1"/>
    </source>
</evidence>
<dbReference type="InterPro" id="IPR001680">
    <property type="entry name" value="WD40_rpt"/>
</dbReference>
<proteinExistence type="inferred from homology"/>
<dbReference type="GO" id="GO:0005874">
    <property type="term" value="C:microtubule"/>
    <property type="evidence" value="ECO:0007669"/>
    <property type="project" value="UniProtKB-KW"/>
</dbReference>
<keyword evidence="6" id="KW-0677">Repeat</keyword>
<accession>A0A813T015</accession>
<keyword evidence="15" id="KW-1185">Reference proteome</keyword>
<dbReference type="PANTHER" id="PTHR12442">
    <property type="entry name" value="DYNEIN INTERMEDIATE CHAIN"/>
    <property type="match status" value="1"/>
</dbReference>
<dbReference type="FunFam" id="2.130.10.10:FF:000584">
    <property type="entry name" value="Dynein intermediate chain 2"/>
    <property type="match status" value="1"/>
</dbReference>
<keyword evidence="9" id="KW-0505">Motor protein</keyword>
<feature type="compositionally biased region" description="Basic and acidic residues" evidence="12">
    <location>
        <begin position="719"/>
        <end position="736"/>
    </location>
</feature>
<keyword evidence="7" id="KW-0243">Dynein</keyword>
<dbReference type="EMBL" id="CAJNOQ010000490">
    <property type="protein sequence ID" value="CAF0807047.1"/>
    <property type="molecule type" value="Genomic_DNA"/>
</dbReference>
<evidence type="ECO:0000256" key="11">
    <source>
        <dbReference type="ARBA" id="ARBA00023273"/>
    </source>
</evidence>
<evidence type="ECO:0000313" key="13">
    <source>
        <dbReference type="EMBL" id="CAF0807047.1"/>
    </source>
</evidence>
<keyword evidence="10" id="KW-0206">Cytoskeleton</keyword>
<comment type="subcellular location">
    <subcellularLocation>
        <location evidence="1">Cytoplasm</location>
        <location evidence="1">Cytoskeleton</location>
        <location evidence="1">Cilium axoneme</location>
    </subcellularLocation>
</comment>
<dbReference type="EMBL" id="CAJOBC010000490">
    <property type="protein sequence ID" value="CAF3592549.1"/>
    <property type="molecule type" value="Genomic_DNA"/>
</dbReference>
<evidence type="ECO:0000256" key="2">
    <source>
        <dbReference type="ARBA" id="ARBA00011059"/>
    </source>
</evidence>
<comment type="caution">
    <text evidence="13">The sequence shown here is derived from an EMBL/GenBank/DDBJ whole genome shotgun (WGS) entry which is preliminary data.</text>
</comment>
<dbReference type="Proteomes" id="UP000663829">
    <property type="component" value="Unassembled WGS sequence"/>
</dbReference>